<keyword evidence="2" id="KW-1185">Reference proteome</keyword>
<organism evidence="1 2">
    <name type="scientific">Hyalomma asiaticum</name>
    <name type="common">Tick</name>
    <dbReference type="NCBI Taxonomy" id="266040"/>
    <lineage>
        <taxon>Eukaryota</taxon>
        <taxon>Metazoa</taxon>
        <taxon>Ecdysozoa</taxon>
        <taxon>Arthropoda</taxon>
        <taxon>Chelicerata</taxon>
        <taxon>Arachnida</taxon>
        <taxon>Acari</taxon>
        <taxon>Parasitiformes</taxon>
        <taxon>Ixodida</taxon>
        <taxon>Ixodoidea</taxon>
        <taxon>Ixodidae</taxon>
        <taxon>Hyalomminae</taxon>
        <taxon>Hyalomma</taxon>
    </lineage>
</organism>
<name>A0ACB7SLD9_HYAAI</name>
<evidence type="ECO:0000313" key="1">
    <source>
        <dbReference type="EMBL" id="KAH6934856.1"/>
    </source>
</evidence>
<proteinExistence type="predicted"/>
<gene>
    <name evidence="1" type="ORF">HPB50_001540</name>
</gene>
<dbReference type="Proteomes" id="UP000821845">
    <property type="component" value="Chromosome 3"/>
</dbReference>
<protein>
    <submittedName>
        <fullName evidence="1">Uncharacterized protein</fullName>
    </submittedName>
</protein>
<comment type="caution">
    <text evidence="1">The sequence shown here is derived from an EMBL/GenBank/DDBJ whole genome shotgun (WGS) entry which is preliminary data.</text>
</comment>
<reference evidence="1" key="1">
    <citation type="submission" date="2020-05" db="EMBL/GenBank/DDBJ databases">
        <title>Large-scale comparative analyses of tick genomes elucidate their genetic diversity and vector capacities.</title>
        <authorList>
            <person name="Jia N."/>
            <person name="Wang J."/>
            <person name="Shi W."/>
            <person name="Du L."/>
            <person name="Sun Y."/>
            <person name="Zhan W."/>
            <person name="Jiang J."/>
            <person name="Wang Q."/>
            <person name="Zhang B."/>
            <person name="Ji P."/>
            <person name="Sakyi L.B."/>
            <person name="Cui X."/>
            <person name="Yuan T."/>
            <person name="Jiang B."/>
            <person name="Yang W."/>
            <person name="Lam T.T.-Y."/>
            <person name="Chang Q."/>
            <person name="Ding S."/>
            <person name="Wang X."/>
            <person name="Zhu J."/>
            <person name="Ruan X."/>
            <person name="Zhao L."/>
            <person name="Wei J."/>
            <person name="Que T."/>
            <person name="Du C."/>
            <person name="Cheng J."/>
            <person name="Dai P."/>
            <person name="Han X."/>
            <person name="Huang E."/>
            <person name="Gao Y."/>
            <person name="Liu J."/>
            <person name="Shao H."/>
            <person name="Ye R."/>
            <person name="Li L."/>
            <person name="Wei W."/>
            <person name="Wang X."/>
            <person name="Wang C."/>
            <person name="Yang T."/>
            <person name="Huo Q."/>
            <person name="Li W."/>
            <person name="Guo W."/>
            <person name="Chen H."/>
            <person name="Zhou L."/>
            <person name="Ni X."/>
            <person name="Tian J."/>
            <person name="Zhou Y."/>
            <person name="Sheng Y."/>
            <person name="Liu T."/>
            <person name="Pan Y."/>
            <person name="Xia L."/>
            <person name="Li J."/>
            <person name="Zhao F."/>
            <person name="Cao W."/>
        </authorList>
    </citation>
    <scope>NUCLEOTIDE SEQUENCE</scope>
    <source>
        <strain evidence="1">Hyas-2018</strain>
    </source>
</reference>
<accession>A0ACB7SLD9</accession>
<dbReference type="EMBL" id="CM023483">
    <property type="protein sequence ID" value="KAH6934856.1"/>
    <property type="molecule type" value="Genomic_DNA"/>
</dbReference>
<evidence type="ECO:0000313" key="2">
    <source>
        <dbReference type="Proteomes" id="UP000821845"/>
    </source>
</evidence>
<sequence length="621" mass="70595">MLSETHLFLKGYLLRTPGCSLPLYDSYHWTVGLSLSEDVPYERMCSSQKPTVLVQHFDRIVMNVSALRRVYNVSELNTTCYYREVYRNESDPEPDNAPKFGPRVPLKLGARLRAEYVRVTCEAYGKKLFKEYFLLPRPKRLATSGAQANETPPSNEGAMSVLILGLDSTSRMNFHRRMAKTGRYLREELGAFEFVAFNKVEDNSFPNLIPLLTGLPGSEAEGMYRRYGKFDPLPLVWKTYRAKGYATLFMEEWPFAGIFVYPSYSGLTRAPTDYYPTSILRMMDEEDEETVNCMGSRLKTKVLVHYLADVLKLNRQRPMFSFAWFSYLTHDNINGLQLLDDALEAFLRELSAYGIFENTALLFMSDHGFRTGDISMTEIGRYENSNPFCFLALPKRFLAHDPVAAAQLEVNQRRLISNYDLHATIIALSEFPTFVTNSTEKGLSLFGPIPPERTCADASIPRHFCACLDASRRVNDPKVSLPFARHAVNYINALAKLHFQESCVAWKLGKVERASMLEASEDGTVQIWVQITTVPTAVFEVYGTLGNLSSSEKRVDLVLRLDKYGNQTTCLPRSRWQKICMCKSYVPSRSPTTRETLPLRFSFLATIVAAMLLADCSLSRM</sequence>